<evidence type="ECO:0000313" key="10">
    <source>
        <dbReference type="EMBL" id="KIK92097.1"/>
    </source>
</evidence>
<dbReference type="PANTHER" id="PTHR31595">
    <property type="entry name" value="LONG-CHAIN-ALCOHOL O-FATTY-ACYLTRANSFERASE 3-RELATED"/>
    <property type="match status" value="1"/>
</dbReference>
<reference evidence="11" key="2">
    <citation type="submission" date="2015-01" db="EMBL/GenBank/DDBJ databases">
        <title>Evolutionary Origins and Diversification of the Mycorrhizal Mutualists.</title>
        <authorList>
            <consortium name="DOE Joint Genome Institute"/>
            <consortium name="Mycorrhizal Genomics Consortium"/>
            <person name="Kohler A."/>
            <person name="Kuo A."/>
            <person name="Nagy L.G."/>
            <person name="Floudas D."/>
            <person name="Copeland A."/>
            <person name="Barry K.W."/>
            <person name="Cichocki N."/>
            <person name="Veneault-Fourrey C."/>
            <person name="LaButti K."/>
            <person name="Lindquist E.A."/>
            <person name="Lipzen A."/>
            <person name="Lundell T."/>
            <person name="Morin E."/>
            <person name="Murat C."/>
            <person name="Riley R."/>
            <person name="Ohm R."/>
            <person name="Sun H."/>
            <person name="Tunlid A."/>
            <person name="Henrissat B."/>
            <person name="Grigoriev I.V."/>
            <person name="Hibbett D.S."/>
            <person name="Martin F."/>
        </authorList>
    </citation>
    <scope>NUCLEOTIDE SEQUENCE [LARGE SCALE GENOMIC DNA]</scope>
    <source>
        <strain evidence="11">Ve08.2h10</strain>
    </source>
</reference>
<feature type="transmembrane region" description="Helical" evidence="8">
    <location>
        <begin position="344"/>
        <end position="363"/>
    </location>
</feature>
<name>A0A0D0D5U5_9AGAM</name>
<dbReference type="AlphaFoldDB" id="A0A0D0D5U5"/>
<dbReference type="Pfam" id="PF13813">
    <property type="entry name" value="MBOAT_2"/>
    <property type="match status" value="1"/>
</dbReference>
<dbReference type="InParanoid" id="A0A0D0D5U5"/>
<dbReference type="PANTHER" id="PTHR31595:SF57">
    <property type="entry name" value="OS04G0481900 PROTEIN"/>
    <property type="match status" value="1"/>
</dbReference>
<comment type="similarity">
    <text evidence="3">Belongs to the wax synthase family.</text>
</comment>
<keyword evidence="6 8" id="KW-1133">Transmembrane helix</keyword>
<keyword evidence="4" id="KW-0808">Transferase</keyword>
<dbReference type="STRING" id="930991.A0A0D0D5U5"/>
<evidence type="ECO:0000256" key="8">
    <source>
        <dbReference type="SAM" id="Phobius"/>
    </source>
</evidence>
<dbReference type="GO" id="GO:0016020">
    <property type="term" value="C:membrane"/>
    <property type="evidence" value="ECO:0007669"/>
    <property type="project" value="UniProtKB-SubCell"/>
</dbReference>
<evidence type="ECO:0000256" key="1">
    <source>
        <dbReference type="ARBA" id="ARBA00004141"/>
    </source>
</evidence>
<protein>
    <recommendedName>
        <fullName evidence="9">Wax synthase domain-containing protein</fullName>
    </recommendedName>
</protein>
<comment type="pathway">
    <text evidence="2">Secondary metabolite biosynthesis.</text>
</comment>
<dbReference type="EMBL" id="KN825315">
    <property type="protein sequence ID" value="KIK92097.1"/>
    <property type="molecule type" value="Genomic_DNA"/>
</dbReference>
<dbReference type="GO" id="GO:0008374">
    <property type="term" value="F:O-acyltransferase activity"/>
    <property type="evidence" value="ECO:0007669"/>
    <property type="project" value="InterPro"/>
</dbReference>
<reference evidence="10 11" key="1">
    <citation type="submission" date="2014-04" db="EMBL/GenBank/DDBJ databases">
        <authorList>
            <consortium name="DOE Joint Genome Institute"/>
            <person name="Kuo A."/>
            <person name="Kohler A."/>
            <person name="Jargeat P."/>
            <person name="Nagy L.G."/>
            <person name="Floudas D."/>
            <person name="Copeland A."/>
            <person name="Barry K.W."/>
            <person name="Cichocki N."/>
            <person name="Veneault-Fourrey C."/>
            <person name="LaButti K."/>
            <person name="Lindquist E.A."/>
            <person name="Lipzen A."/>
            <person name="Lundell T."/>
            <person name="Morin E."/>
            <person name="Murat C."/>
            <person name="Sun H."/>
            <person name="Tunlid A."/>
            <person name="Henrissat B."/>
            <person name="Grigoriev I.V."/>
            <person name="Hibbett D.S."/>
            <person name="Martin F."/>
            <person name="Nordberg H.P."/>
            <person name="Cantor M.N."/>
            <person name="Hua S.X."/>
        </authorList>
    </citation>
    <scope>NUCLEOTIDE SEQUENCE [LARGE SCALE GENOMIC DNA]</scope>
    <source>
        <strain evidence="10 11">Ve08.2h10</strain>
    </source>
</reference>
<evidence type="ECO:0000256" key="2">
    <source>
        <dbReference type="ARBA" id="ARBA00005179"/>
    </source>
</evidence>
<evidence type="ECO:0000256" key="6">
    <source>
        <dbReference type="ARBA" id="ARBA00022989"/>
    </source>
</evidence>
<feature type="transmembrane region" description="Helical" evidence="8">
    <location>
        <begin position="206"/>
        <end position="224"/>
    </location>
</feature>
<dbReference type="HOGENOM" id="CLU_034105_0_0_1"/>
<feature type="transmembrane region" description="Helical" evidence="8">
    <location>
        <begin position="314"/>
        <end position="332"/>
    </location>
</feature>
<keyword evidence="11" id="KW-1185">Reference proteome</keyword>
<feature type="transmembrane region" description="Helical" evidence="8">
    <location>
        <begin position="29"/>
        <end position="47"/>
    </location>
</feature>
<evidence type="ECO:0000256" key="3">
    <source>
        <dbReference type="ARBA" id="ARBA00007282"/>
    </source>
</evidence>
<evidence type="ECO:0000256" key="4">
    <source>
        <dbReference type="ARBA" id="ARBA00022679"/>
    </source>
</evidence>
<dbReference type="InterPro" id="IPR032805">
    <property type="entry name" value="Wax_synthase_dom"/>
</dbReference>
<evidence type="ECO:0000313" key="11">
    <source>
        <dbReference type="Proteomes" id="UP000054538"/>
    </source>
</evidence>
<sequence length="404" mass="45445">MSFAALCLSDVFRIPSTRAPIDPTNFVSYVLPPVLSYFAFAVLAVTPKTHPIRVGLWPLVALLSLRAAISLDLSPGVPQHQHLNVELVALMFIITTRTIGWTLQKEPLKRYIRPAGATPSTIMDVFDLAANIRGYGWDWSKGLHVPHSTRPSAHTRFVACAILFAGLHAFMCGVFHIAVKAFSPDTFGSTIGGTIFDETLSSSIRYLRSSIITILITSVMYCLLQMGYNLCIIPAVLILRQDPAQWPPAFDRPWIATSVSDFWGRRWHQFFRQMFILGGYPLWLLFGRVGGIFGAFFASAIFHHISLITLNGQLELWRMIVSFEMMALGIIIERAFRQWTGRKASGLVGWVWTMAWLLLWGNLMTDGWARSGMFGFPSFVDRATPVRALVERLVMAFDAWLHTF</sequence>
<dbReference type="GO" id="GO:0006629">
    <property type="term" value="P:lipid metabolic process"/>
    <property type="evidence" value="ECO:0007669"/>
    <property type="project" value="InterPro"/>
</dbReference>
<keyword evidence="7 8" id="KW-0472">Membrane</keyword>
<organism evidence="10 11">
    <name type="scientific">Paxillus rubicundulus Ve08.2h10</name>
    <dbReference type="NCBI Taxonomy" id="930991"/>
    <lineage>
        <taxon>Eukaryota</taxon>
        <taxon>Fungi</taxon>
        <taxon>Dikarya</taxon>
        <taxon>Basidiomycota</taxon>
        <taxon>Agaricomycotina</taxon>
        <taxon>Agaricomycetes</taxon>
        <taxon>Agaricomycetidae</taxon>
        <taxon>Boletales</taxon>
        <taxon>Paxilineae</taxon>
        <taxon>Paxillaceae</taxon>
        <taxon>Paxillus</taxon>
    </lineage>
</organism>
<dbReference type="OrthoDB" id="1077582at2759"/>
<evidence type="ECO:0000256" key="7">
    <source>
        <dbReference type="ARBA" id="ARBA00023136"/>
    </source>
</evidence>
<proteinExistence type="inferred from homology"/>
<feature type="transmembrane region" description="Helical" evidence="8">
    <location>
        <begin position="157"/>
        <end position="179"/>
    </location>
</feature>
<accession>A0A0D0D5U5</accession>
<dbReference type="Proteomes" id="UP000054538">
    <property type="component" value="Unassembled WGS sequence"/>
</dbReference>
<feature type="domain" description="Wax synthase" evidence="9">
    <location>
        <begin position="246"/>
        <end position="317"/>
    </location>
</feature>
<evidence type="ECO:0000259" key="9">
    <source>
        <dbReference type="Pfam" id="PF13813"/>
    </source>
</evidence>
<gene>
    <name evidence="10" type="ORF">PAXRUDRAFT_148075</name>
</gene>
<keyword evidence="5 8" id="KW-0812">Transmembrane</keyword>
<dbReference type="InterPro" id="IPR044851">
    <property type="entry name" value="Wax_synthase"/>
</dbReference>
<evidence type="ECO:0000256" key="5">
    <source>
        <dbReference type="ARBA" id="ARBA00022692"/>
    </source>
</evidence>
<feature type="transmembrane region" description="Helical" evidence="8">
    <location>
        <begin position="275"/>
        <end position="302"/>
    </location>
</feature>
<comment type="subcellular location">
    <subcellularLocation>
        <location evidence="1">Membrane</location>
        <topology evidence="1">Multi-pass membrane protein</topology>
    </subcellularLocation>
</comment>